<reference evidence="1 2" key="1">
    <citation type="submission" date="2020-09" db="EMBL/GenBank/DDBJ databases">
        <title>Characterization and genome sequencing of Ruminiclostridium sp. nov. MA18.</title>
        <authorList>
            <person name="Rettenmaier R."/>
            <person name="Kowollik M.-L."/>
            <person name="Liebl W."/>
            <person name="Zverlov V."/>
        </authorList>
    </citation>
    <scope>NUCLEOTIDE SEQUENCE [LARGE SCALE GENOMIC DNA]</scope>
    <source>
        <strain evidence="1 2">MA18</strain>
    </source>
</reference>
<dbReference type="EMBL" id="CP061336">
    <property type="protein sequence ID" value="QNU68688.1"/>
    <property type="molecule type" value="Genomic_DNA"/>
</dbReference>
<evidence type="ECO:0000313" key="2">
    <source>
        <dbReference type="Proteomes" id="UP000306409"/>
    </source>
</evidence>
<dbReference type="InterPro" id="IPR019712">
    <property type="entry name" value="YtpB-like"/>
</dbReference>
<dbReference type="Pfam" id="PF10776">
    <property type="entry name" value="DUF2600"/>
    <property type="match status" value="1"/>
</dbReference>
<keyword evidence="2" id="KW-1185">Reference proteome</keyword>
<gene>
    <name evidence="1" type="ORF">EHE19_001120</name>
</gene>
<organism evidence="1 2">
    <name type="scientific">Ruminiclostridium herbifermentans</name>
    <dbReference type="NCBI Taxonomy" id="2488810"/>
    <lineage>
        <taxon>Bacteria</taxon>
        <taxon>Bacillati</taxon>
        <taxon>Bacillota</taxon>
        <taxon>Clostridia</taxon>
        <taxon>Eubacteriales</taxon>
        <taxon>Oscillospiraceae</taxon>
        <taxon>Ruminiclostridium</taxon>
    </lineage>
</organism>
<dbReference type="Proteomes" id="UP000306409">
    <property type="component" value="Chromosome"/>
</dbReference>
<dbReference type="KEGG" id="rher:EHE19_001120"/>
<evidence type="ECO:0000313" key="1">
    <source>
        <dbReference type="EMBL" id="QNU68688.1"/>
    </source>
</evidence>
<sequence>MSDFINCIYFKNKYSKIVYPIIIRKISEYSKYASKIKSRSIRAYALEALEKNKFDFTVSSVFILYPHVDIPLAADVVFSFQAIIQYLDTICSHSSESSEAFLKLIFSSLKDATNIRSDDFIKYFTFFPSKDDDGYLSILVEKCRQRVLSLPSFDIVRDYIVAYLSLFIDLQVIKYSSDQYNRELNLHNWSDVHSQNYTDISNWEYCLSIDSPLTLQMLLSLATNPDLTEIELERINNSFFPWIGGIQKILEGYLNYNDTLFSRSINHIFYYPNLKEFEDRIIYFIEKASENKVAIFKTYRCIIRILLIIYVTHPKAIIGMNRITSKVLLRAGGRGMFVYNSILKAIKTD</sequence>
<accession>A0A4U7JGS1</accession>
<dbReference type="RefSeq" id="WP_137697251.1">
    <property type="nucleotide sequence ID" value="NZ_CP061336.1"/>
</dbReference>
<dbReference type="AlphaFoldDB" id="A0A4U7JGS1"/>
<name>A0A4U7JGS1_9FIRM</name>
<dbReference type="OrthoDB" id="2371262at2"/>
<proteinExistence type="predicted"/>
<protein>
    <submittedName>
        <fullName evidence="1">DUF2600 family protein</fullName>
    </submittedName>
</protein>